<sequence length="32" mass="3688">MPEGRGMFKNTGYSPSSPEQKTTLFLRDYAFM</sequence>
<reference evidence="2" key="1">
    <citation type="submission" date="2009-07" db="EMBL/GenBank/DDBJ databases">
        <title>Complete genome sequence of Zobellia galactanivorans Dsij.</title>
        <authorList>
            <consortium name="Genoscope - CEA"/>
        </authorList>
    </citation>
    <scope>NUCLEOTIDE SEQUENCE [LARGE SCALE GENOMIC DNA]</scope>
    <source>
        <strain evidence="2">DSM 12802 / CCUG 47099 / CIP 106680 / NCIMB 13871 / Dsij</strain>
    </source>
</reference>
<dbReference type="HOGENOM" id="CLU_3392152_0_0_10"/>
<proteinExistence type="predicted"/>
<evidence type="ECO:0000313" key="2">
    <source>
        <dbReference type="Proteomes" id="UP000008898"/>
    </source>
</evidence>
<protein>
    <submittedName>
        <fullName evidence="1">Uncharacterized protein</fullName>
    </submittedName>
</protein>
<keyword evidence="2" id="KW-1185">Reference proteome</keyword>
<gene>
    <name evidence="1" type="ordered locus">zobellia_3914</name>
</gene>
<dbReference type="KEGG" id="zga:ZOBELLIA_3914"/>
<dbReference type="AlphaFoldDB" id="G0L895"/>
<organism evidence="1 2">
    <name type="scientific">Zobellia galactanivorans (strain DSM 12802 / CCUG 47099 / CIP 106680 / NCIMB 13871 / Dsij)</name>
    <dbReference type="NCBI Taxonomy" id="63186"/>
    <lineage>
        <taxon>Bacteria</taxon>
        <taxon>Pseudomonadati</taxon>
        <taxon>Bacteroidota</taxon>
        <taxon>Flavobacteriia</taxon>
        <taxon>Flavobacteriales</taxon>
        <taxon>Flavobacteriaceae</taxon>
        <taxon>Zobellia</taxon>
    </lineage>
</organism>
<evidence type="ECO:0000313" key="1">
    <source>
        <dbReference type="EMBL" id="CAZ98052.1"/>
    </source>
</evidence>
<dbReference type="Proteomes" id="UP000008898">
    <property type="component" value="Chromosome"/>
</dbReference>
<dbReference type="STRING" id="63186.ZOBELLIA_3914"/>
<dbReference type="EMBL" id="FP476056">
    <property type="protein sequence ID" value="CAZ98052.1"/>
    <property type="molecule type" value="Genomic_DNA"/>
</dbReference>
<name>G0L895_ZOBGA</name>
<reference evidence="1 2" key="2">
    <citation type="journal article" date="2012" name="Environ. Microbiol.">
        <title>Characterization of the first alginolytic operons in a marine bacterium: from their emergence in marine Flavobacteriia to their independent transfers to marine Proteobacteria and human gut Bacteroides.</title>
        <authorList>
            <person name="Thomas F."/>
            <person name="Barbeyron T."/>
            <person name="Tonon T."/>
            <person name="Genicot S."/>
            <person name="Czjzek M."/>
            <person name="Michel G."/>
        </authorList>
    </citation>
    <scope>NUCLEOTIDE SEQUENCE [LARGE SCALE GENOMIC DNA]</scope>
    <source>
        <strain evidence="2">DSM 12802 / CCUG 47099 / CIP 106680 / NCIMB 13871 / Dsij</strain>
    </source>
</reference>
<accession>G0L895</accession>